<feature type="region of interest" description="Disordered" evidence="1">
    <location>
        <begin position="119"/>
        <end position="153"/>
    </location>
</feature>
<keyword evidence="2" id="KW-1133">Transmembrane helix</keyword>
<evidence type="ECO:0000256" key="1">
    <source>
        <dbReference type="SAM" id="MobiDB-lite"/>
    </source>
</evidence>
<keyword evidence="4" id="KW-1185">Reference proteome</keyword>
<sequence length="501" mass="56445">MNCLDLTTPEPTDGMPTSLGQTSSIQEPLCDPYRYNCHQADMVVDNRTPSQTEKTWCDRKSDAHRTITRRETVSPIIGQTQHVVNSVNKYGNKPFNWCQLKLAKPLCRSNSIEQLLDKYAPLPPPRRSSHHSQLLAKLSSNKRDKESTPIAGNREVCRKTVRFSIDDDEPPACRRQESSRDVDGHDVRGRDDEDDDDEDDDDDEGFEAKESDSWSDVSTGIGRREWSAAPEGSCGGNPSYGSGRSAGHRPLCRLSQRRIELLMPRSPTSSIVDQLDLLGFADVSGKRQRRRYSSSDNGDSSIDGDVDPARFYQLLPRKAKTDISWQSSSADSAVEDLQANISLLKHVSQVPSVVVSDHSQYEQRDVVSVGRIDDQNMLYTTVEHKLSTSSLTSDYSDSGQSFTSDTSLSLDDDEISSPTKDKSVWRNHSFMVEENMWCDQRATQLLFIVIIFIDVMILNYIDEMTTRMSSWYERPFPAVNAGAEVYDDYHRETESGKNNLS</sequence>
<feature type="transmembrane region" description="Helical" evidence="2">
    <location>
        <begin position="442"/>
        <end position="461"/>
    </location>
</feature>
<evidence type="ECO:0000313" key="4">
    <source>
        <dbReference type="Proteomes" id="UP001208570"/>
    </source>
</evidence>
<keyword evidence="2" id="KW-0812">Transmembrane</keyword>
<dbReference type="AlphaFoldDB" id="A0AAD9JT40"/>
<feature type="compositionally biased region" description="Low complexity" evidence="1">
    <location>
        <begin position="390"/>
        <end position="409"/>
    </location>
</feature>
<proteinExistence type="predicted"/>
<feature type="region of interest" description="Disordered" evidence="1">
    <location>
        <begin position="390"/>
        <end position="420"/>
    </location>
</feature>
<accession>A0AAD9JT40</accession>
<dbReference type="Proteomes" id="UP001208570">
    <property type="component" value="Unassembled WGS sequence"/>
</dbReference>
<dbReference type="EMBL" id="JAODUP010000177">
    <property type="protein sequence ID" value="KAK2158098.1"/>
    <property type="molecule type" value="Genomic_DNA"/>
</dbReference>
<comment type="caution">
    <text evidence="3">The sequence shown here is derived from an EMBL/GenBank/DDBJ whole genome shotgun (WGS) entry which is preliminary data.</text>
</comment>
<reference evidence="3" key="1">
    <citation type="journal article" date="2023" name="Mol. Biol. Evol.">
        <title>Third-Generation Sequencing Reveals the Adaptive Role of the Epigenome in Three Deep-Sea Polychaetes.</title>
        <authorList>
            <person name="Perez M."/>
            <person name="Aroh O."/>
            <person name="Sun Y."/>
            <person name="Lan Y."/>
            <person name="Juniper S.K."/>
            <person name="Young C.R."/>
            <person name="Angers B."/>
            <person name="Qian P.Y."/>
        </authorList>
    </citation>
    <scope>NUCLEOTIDE SEQUENCE</scope>
    <source>
        <strain evidence="3">P08H-3</strain>
    </source>
</reference>
<evidence type="ECO:0000256" key="2">
    <source>
        <dbReference type="SAM" id="Phobius"/>
    </source>
</evidence>
<feature type="region of interest" description="Disordered" evidence="1">
    <location>
        <begin position="1"/>
        <end position="23"/>
    </location>
</feature>
<feature type="compositionally biased region" description="Basic and acidic residues" evidence="1">
    <location>
        <begin position="171"/>
        <end position="191"/>
    </location>
</feature>
<gene>
    <name evidence="3" type="ORF">LSH36_177g03021</name>
</gene>
<feature type="compositionally biased region" description="Acidic residues" evidence="1">
    <location>
        <begin position="192"/>
        <end position="205"/>
    </location>
</feature>
<name>A0AAD9JT40_9ANNE</name>
<organism evidence="3 4">
    <name type="scientific">Paralvinella palmiformis</name>
    <dbReference type="NCBI Taxonomy" id="53620"/>
    <lineage>
        <taxon>Eukaryota</taxon>
        <taxon>Metazoa</taxon>
        <taxon>Spiralia</taxon>
        <taxon>Lophotrochozoa</taxon>
        <taxon>Annelida</taxon>
        <taxon>Polychaeta</taxon>
        <taxon>Sedentaria</taxon>
        <taxon>Canalipalpata</taxon>
        <taxon>Terebellida</taxon>
        <taxon>Terebelliformia</taxon>
        <taxon>Alvinellidae</taxon>
        <taxon>Paralvinella</taxon>
    </lineage>
</organism>
<feature type="region of interest" description="Disordered" evidence="1">
    <location>
        <begin position="167"/>
        <end position="248"/>
    </location>
</feature>
<protein>
    <submittedName>
        <fullName evidence="3">Uncharacterized protein</fullName>
    </submittedName>
</protein>
<keyword evidence="2" id="KW-0472">Membrane</keyword>
<evidence type="ECO:0000313" key="3">
    <source>
        <dbReference type="EMBL" id="KAK2158098.1"/>
    </source>
</evidence>